<evidence type="ECO:0000313" key="14">
    <source>
        <dbReference type="Proteomes" id="UP001153712"/>
    </source>
</evidence>
<dbReference type="PRINTS" id="PR01609">
    <property type="entry name" value="CD36FAMILY"/>
</dbReference>
<dbReference type="Pfam" id="PF01130">
    <property type="entry name" value="CD36"/>
    <property type="match status" value="1"/>
</dbReference>
<dbReference type="Proteomes" id="UP001153712">
    <property type="component" value="Chromosome 4"/>
</dbReference>
<evidence type="ECO:0000256" key="4">
    <source>
        <dbReference type="ARBA" id="ARBA00022606"/>
    </source>
</evidence>
<reference evidence="13" key="1">
    <citation type="submission" date="2022-01" db="EMBL/GenBank/DDBJ databases">
        <authorList>
            <person name="King R."/>
        </authorList>
    </citation>
    <scope>NUCLEOTIDE SEQUENCE</scope>
</reference>
<keyword evidence="3" id="KW-1003">Cell membrane</keyword>
<evidence type="ECO:0000256" key="6">
    <source>
        <dbReference type="ARBA" id="ARBA00022725"/>
    </source>
</evidence>
<name>A0A9N9TSR4_PHYSR</name>
<dbReference type="GO" id="GO:0005886">
    <property type="term" value="C:plasma membrane"/>
    <property type="evidence" value="ECO:0007669"/>
    <property type="project" value="UniProtKB-SubCell"/>
</dbReference>
<protein>
    <recommendedName>
        <fullName evidence="15">Sensory neuron membrane protein 1</fullName>
    </recommendedName>
</protein>
<evidence type="ECO:0000256" key="2">
    <source>
        <dbReference type="ARBA" id="ARBA00010532"/>
    </source>
</evidence>
<dbReference type="AlphaFoldDB" id="A0A9N9TSR4"/>
<keyword evidence="8 12" id="KW-0472">Membrane</keyword>
<dbReference type="GO" id="GO:0007608">
    <property type="term" value="P:sensory perception of smell"/>
    <property type="evidence" value="ECO:0007669"/>
    <property type="project" value="UniProtKB-KW"/>
</dbReference>
<gene>
    <name evidence="13" type="ORF">PHYEVI_LOCUS7913</name>
</gene>
<dbReference type="PANTHER" id="PTHR11923">
    <property type="entry name" value="SCAVENGER RECEPTOR CLASS B TYPE-1 SR-B1"/>
    <property type="match status" value="1"/>
</dbReference>
<evidence type="ECO:0008006" key="15">
    <source>
        <dbReference type="Google" id="ProtNLM"/>
    </source>
</evidence>
<dbReference type="GO" id="GO:0005044">
    <property type="term" value="F:scavenger receptor activity"/>
    <property type="evidence" value="ECO:0007669"/>
    <property type="project" value="TreeGrafter"/>
</dbReference>
<evidence type="ECO:0000256" key="3">
    <source>
        <dbReference type="ARBA" id="ARBA00022475"/>
    </source>
</evidence>
<feature type="transmembrane region" description="Helical" evidence="12">
    <location>
        <begin position="455"/>
        <end position="476"/>
    </location>
</feature>
<dbReference type="InterPro" id="IPR002159">
    <property type="entry name" value="CD36_fam"/>
</dbReference>
<comment type="similarity">
    <text evidence="2">Belongs to the CD36 family.</text>
</comment>
<keyword evidence="7 12" id="KW-1133">Transmembrane helix</keyword>
<accession>A0A9N9TSR4</accession>
<keyword evidence="4" id="KW-0716">Sensory transduction</keyword>
<dbReference type="EMBL" id="OU900097">
    <property type="protein sequence ID" value="CAG9861578.1"/>
    <property type="molecule type" value="Genomic_DNA"/>
</dbReference>
<evidence type="ECO:0000313" key="13">
    <source>
        <dbReference type="EMBL" id="CAG9861578.1"/>
    </source>
</evidence>
<evidence type="ECO:0000256" key="8">
    <source>
        <dbReference type="ARBA" id="ARBA00023136"/>
    </source>
</evidence>
<evidence type="ECO:0000256" key="1">
    <source>
        <dbReference type="ARBA" id="ARBA00004651"/>
    </source>
</evidence>
<keyword evidence="10" id="KW-0675">Receptor</keyword>
<dbReference type="PANTHER" id="PTHR11923:SF69">
    <property type="entry name" value="SENSORY NEURON MEMBRANE PROTEIN 1"/>
    <property type="match status" value="1"/>
</dbReference>
<keyword evidence="5 12" id="KW-0812">Transmembrane</keyword>
<evidence type="ECO:0000256" key="7">
    <source>
        <dbReference type="ARBA" id="ARBA00022989"/>
    </source>
</evidence>
<proteinExistence type="inferred from homology"/>
<keyword evidence="9" id="KW-1015">Disulfide bond</keyword>
<keyword evidence="14" id="KW-1185">Reference proteome</keyword>
<keyword evidence="11" id="KW-0325">Glycoprotein</keyword>
<evidence type="ECO:0000256" key="11">
    <source>
        <dbReference type="ARBA" id="ARBA00023180"/>
    </source>
</evidence>
<organism evidence="13 14">
    <name type="scientific">Phyllotreta striolata</name>
    <name type="common">Striped flea beetle</name>
    <name type="synonym">Crioceris striolata</name>
    <dbReference type="NCBI Taxonomy" id="444603"/>
    <lineage>
        <taxon>Eukaryota</taxon>
        <taxon>Metazoa</taxon>
        <taxon>Ecdysozoa</taxon>
        <taxon>Arthropoda</taxon>
        <taxon>Hexapoda</taxon>
        <taxon>Insecta</taxon>
        <taxon>Pterygota</taxon>
        <taxon>Neoptera</taxon>
        <taxon>Endopterygota</taxon>
        <taxon>Coleoptera</taxon>
        <taxon>Polyphaga</taxon>
        <taxon>Cucujiformia</taxon>
        <taxon>Chrysomeloidea</taxon>
        <taxon>Chrysomelidae</taxon>
        <taxon>Galerucinae</taxon>
        <taxon>Alticini</taxon>
        <taxon>Phyllotreta</taxon>
    </lineage>
</organism>
<evidence type="ECO:0000256" key="10">
    <source>
        <dbReference type="ARBA" id="ARBA00023170"/>
    </source>
</evidence>
<evidence type="ECO:0000256" key="12">
    <source>
        <dbReference type="SAM" id="Phobius"/>
    </source>
</evidence>
<comment type="subcellular location">
    <subcellularLocation>
        <location evidence="1">Cell membrane</location>
        <topology evidence="1">Multi-pass membrane protein</topology>
    </subcellularLocation>
</comment>
<dbReference type="OrthoDB" id="10024078at2759"/>
<evidence type="ECO:0000256" key="5">
    <source>
        <dbReference type="ARBA" id="ARBA00022692"/>
    </source>
</evidence>
<sequence length="503" mass="56222">MKTSFPVKLGLSSALACLFIVLFGFVAFPKIIKSKVKQMVNLGHGTDIRDVFLEFPFPFKFNVYVFNVTNPKDVQNGALPHVIEVGPFCYDEWKVKLNVTDNEAKDTISYIPRDTFTKSSGPHCKSGQMEITIPNAIILATVNSVVRTKPGALGVINKAFKTIFDNPESVFLTAKVDDILFDGIEINCGVTDFAGKATCVELRESPALKARGNMLEFSFLGYKNATVQSSIRALRGTKNYRDVGRIVEYNGTADGLSTWPTKECNTITGTDGTVFPPLMKKEEGLKNFSPDICRSLTPFWVKRTVYDGIPVNKFTASLGDMSTNPEEKCYCYTNTTCLKKGIMDLYKCNSVPIYASLPHFYDADKSYVEGVRGLKPNQKDHEISILFEQMTGSPLQVRKRLQFSMALESTQKVDLFKNVTNTIIPLFWVEESLDLNRTFTKPLKMLYTLKSVVNIFTWLILIGSFGGMTGAAYLFYKNNNAAVMTVTNKVNETVGSQNEEDKY</sequence>
<evidence type="ECO:0000256" key="9">
    <source>
        <dbReference type="ARBA" id="ARBA00023157"/>
    </source>
</evidence>
<keyword evidence="6" id="KW-0552">Olfaction</keyword>
<dbReference type="GO" id="GO:0005737">
    <property type="term" value="C:cytoplasm"/>
    <property type="evidence" value="ECO:0007669"/>
    <property type="project" value="TreeGrafter"/>
</dbReference>